<protein>
    <submittedName>
        <fullName evidence="1">Uncharacterized protein</fullName>
    </submittedName>
</protein>
<comment type="caution">
    <text evidence="1">The sequence shown here is derived from an EMBL/GenBank/DDBJ whole genome shotgun (WGS) entry which is preliminary data.</text>
</comment>
<evidence type="ECO:0000313" key="2">
    <source>
        <dbReference type="Proteomes" id="UP000664032"/>
    </source>
</evidence>
<dbReference type="Proteomes" id="UP000664032">
    <property type="component" value="Unassembled WGS sequence"/>
</dbReference>
<dbReference type="EMBL" id="JAFIQS020000003">
    <property type="protein sequence ID" value="KAH9483639.1"/>
    <property type="molecule type" value="Genomic_DNA"/>
</dbReference>
<accession>A0ACB8H729</accession>
<reference evidence="1" key="1">
    <citation type="submission" date="2021-10" db="EMBL/GenBank/DDBJ databases">
        <title>Psilocybe cubensis genome.</title>
        <authorList>
            <person name="Mckernan K.J."/>
            <person name="Crawford S."/>
            <person name="Trippe A."/>
            <person name="Kane L.T."/>
            <person name="Mclaughlin S."/>
        </authorList>
    </citation>
    <scope>NUCLEOTIDE SEQUENCE</scope>
    <source>
        <strain evidence="1">MGC-MH-2018</strain>
    </source>
</reference>
<keyword evidence="2" id="KW-1185">Reference proteome</keyword>
<name>A0ACB8H729_PSICU</name>
<sequence>MGEIVPAPWPPQAKNASYPYARHVRSNEPDPRWILSPRVWPARDTLGREVVIKVISEVDKPTQEMKVFRRLNSKKLRTDPANHTIYALEYITFDKFVFVVMPRWDMSSSPEFETVDQLMSFALIWLQTFDFLHRNKVVHLDFLEQNTGINAVLQFSERFRRTGLRDPKEVRYALLDFGFSIAFPEDTVEEDVRMIRYNSWGLHGIPDNSVIYPYNPFKADIAILASSLQMHVRHLEPIIPELGPFFDSIVDLNDPNQLTAGQAFARFKEICNGLSPEIAGSSFDSWVWYPAAKLLSTPSIDTRVATAMKGNENYASQDIKRFKIDEYLLYLNNGVENIQKLESLKKRPLEELQSKTTFIENANEISKHIQETQRYPALLEFRKVANRRQSGYFRKTASKPGVIAAFTSENSSEPIGWQCPDRVFGWPFIQLIGDIASESCDIEVIKNQIAQDLHYMVLARPDLYVSHALLIEDSRITFLCAVTGEGIFDVQLDYTDPNFQPLLFALISHIYDYGRFKDERYTITYNAESRQSEYTLKFETAPGLTQWETFHLIYSSSPFGTTTYVFAAPDESNPIMVNGQRLRVVKDQYCYRMARFSEPDILKHVRGTPGVVTLAYDEEWEPLVPTATRRVKRRLGFVEQGDPFMNIRTVREMLEIAYDLLEVTRYLRFKRHVLHCDLSNANIVVDRAPTTPATNEYVNIQYNDINEHDIVFIKHLLGERFGSQENFGNHSNRINDSNSPLQTHVLLIDFNLAERLDSTARQSEIKKKGTHPFMARAVENEEPYPDLSTRMFTPFTALPQAPSMYKKLHPERTTRFDSEKLGLYILKEAPGDLRSDRVWRHELYHEAESIFWIIVYWLLRANPEPGTELSKETIPLPIWVSLLESAYSRNIVIFSFQQSAKYCARNIHSKLLPVLELVKTLAWAVYPGPYFLPDDNPRTQPDYLHEVFQRAILDFILTNKNEEFMNLEINVLNPRHHDDYKPEELSSTSHLTPSEPYRSLSSAEDEQSAPVNDALQKFRYEGDGSDLEVA</sequence>
<evidence type="ECO:0000313" key="1">
    <source>
        <dbReference type="EMBL" id="KAH9483639.1"/>
    </source>
</evidence>
<gene>
    <name evidence="1" type="ORF">JR316_0003109</name>
</gene>
<organism evidence="1 2">
    <name type="scientific">Psilocybe cubensis</name>
    <name type="common">Psychedelic mushroom</name>
    <name type="synonym">Stropharia cubensis</name>
    <dbReference type="NCBI Taxonomy" id="181762"/>
    <lineage>
        <taxon>Eukaryota</taxon>
        <taxon>Fungi</taxon>
        <taxon>Dikarya</taxon>
        <taxon>Basidiomycota</taxon>
        <taxon>Agaricomycotina</taxon>
        <taxon>Agaricomycetes</taxon>
        <taxon>Agaricomycetidae</taxon>
        <taxon>Agaricales</taxon>
        <taxon>Agaricineae</taxon>
        <taxon>Strophariaceae</taxon>
        <taxon>Psilocybe</taxon>
    </lineage>
</organism>
<proteinExistence type="predicted"/>